<dbReference type="AlphaFoldDB" id="M5EQB2"/>
<dbReference type="STRING" id="1297569.MESS2_320048"/>
<accession>M5EQB2</accession>
<name>M5EQB2_9HYPH</name>
<dbReference type="InterPro" id="IPR003776">
    <property type="entry name" value="YcaO-like_dom"/>
</dbReference>
<feature type="domain" description="YcaO" evidence="1">
    <location>
        <begin position="1"/>
        <end position="273"/>
    </location>
</feature>
<dbReference type="Gene3D" id="3.30.1330.230">
    <property type="match status" value="2"/>
</dbReference>
<proteinExistence type="predicted"/>
<protein>
    <recommendedName>
        <fullName evidence="1">YcaO domain-containing protein</fullName>
    </recommendedName>
</protein>
<dbReference type="PANTHER" id="PTHR37809">
    <property type="entry name" value="RIBOSOMAL PROTEIN S12 METHYLTHIOTRANSFERASE ACCESSORY FACTOR YCAO"/>
    <property type="match status" value="1"/>
</dbReference>
<gene>
    <name evidence="2" type="ORF">MESS2_320048</name>
</gene>
<reference evidence="2 3" key="1">
    <citation type="submission" date="2013-02" db="EMBL/GenBank/DDBJ databases">
        <authorList>
            <person name="Genoscope - CEA"/>
        </authorList>
    </citation>
    <scope>NUCLEOTIDE SEQUENCE [LARGE SCALE GENOMIC DNA]</scope>
    <source>
        <strain evidence="2 3">STM 2683</strain>
    </source>
</reference>
<dbReference type="Proteomes" id="UP000012062">
    <property type="component" value="Unassembled WGS sequence"/>
</dbReference>
<dbReference type="PROSITE" id="PS51664">
    <property type="entry name" value="YCAO"/>
    <property type="match status" value="1"/>
</dbReference>
<dbReference type="EMBL" id="CAUM01000098">
    <property type="protein sequence ID" value="CCV06522.1"/>
    <property type="molecule type" value="Genomic_DNA"/>
</dbReference>
<keyword evidence="3" id="KW-1185">Reference proteome</keyword>
<organism evidence="2 3">
    <name type="scientific">Mesorhizobium metallidurans STM 2683</name>
    <dbReference type="NCBI Taxonomy" id="1297569"/>
    <lineage>
        <taxon>Bacteria</taxon>
        <taxon>Pseudomonadati</taxon>
        <taxon>Pseudomonadota</taxon>
        <taxon>Alphaproteobacteria</taxon>
        <taxon>Hyphomicrobiales</taxon>
        <taxon>Phyllobacteriaceae</taxon>
        <taxon>Mesorhizobium</taxon>
    </lineage>
</organism>
<evidence type="ECO:0000313" key="2">
    <source>
        <dbReference type="EMBL" id="CCV06522.1"/>
    </source>
</evidence>
<dbReference type="eggNOG" id="COG1944">
    <property type="taxonomic scope" value="Bacteria"/>
</dbReference>
<dbReference type="PANTHER" id="PTHR37809:SF1">
    <property type="entry name" value="RIBOSOMAL PROTEIN S12 METHYLTHIOTRANSFERASE ACCESSORY FACTOR YCAO"/>
    <property type="match status" value="1"/>
</dbReference>
<comment type="caution">
    <text evidence="2">The sequence shown here is derived from an EMBL/GenBank/DDBJ whole genome shotgun (WGS) entry which is preliminary data.</text>
</comment>
<evidence type="ECO:0000259" key="1">
    <source>
        <dbReference type="PROSITE" id="PS51664"/>
    </source>
</evidence>
<evidence type="ECO:0000313" key="3">
    <source>
        <dbReference type="Proteomes" id="UP000012062"/>
    </source>
</evidence>
<dbReference type="Pfam" id="PF02624">
    <property type="entry name" value="YcaO"/>
    <property type="match status" value="1"/>
</dbReference>
<sequence>MSLTHGRRILVPAAVVYIGYAEAGDESSFAISDSNGCAAASTWEEAVVVAFLELVERDAVALWWMGADRKRPVDVSHIRDASDLAHWIGDRPRRFEVLDLTTDLGIPAYAAVSATPEGRDVAFGSAANFDPASAILSAITEMLQSEIALRLSSIGDGANDILRWMSLVSFETVPHLQSAGPPIRSILDERGPATASDAVERCIRACNDANLAMIAVNLTRAAIGIPVARVLVPGLRPSRCRFAPGRLFDVPTKLGWRSRRLAESELHKIPLLL</sequence>